<accession>A0A1C6UTG0</accession>
<protein>
    <submittedName>
        <fullName evidence="10">Predicted flavoprotein CzcO associated with the cation diffusion facilitator CzcD</fullName>
    </submittedName>
</protein>
<dbReference type="PROSITE" id="PS00061">
    <property type="entry name" value="ADH_SHORT"/>
    <property type="match status" value="1"/>
</dbReference>
<evidence type="ECO:0000256" key="2">
    <source>
        <dbReference type="ARBA" id="ARBA00006484"/>
    </source>
</evidence>
<dbReference type="PANTHER" id="PTHR43872:SF1">
    <property type="entry name" value="MONOOXYGENASE, PUTATIVE (AFU_ORTHOLOGUE AFUA_8G02570)-RELATED"/>
    <property type="match status" value="1"/>
</dbReference>
<dbReference type="EMBL" id="FMIA01000002">
    <property type="protein sequence ID" value="SCL57271.1"/>
    <property type="molecule type" value="Genomic_DNA"/>
</dbReference>
<dbReference type="SMART" id="SM00822">
    <property type="entry name" value="PKS_KR"/>
    <property type="match status" value="1"/>
</dbReference>
<dbReference type="InterPro" id="IPR051820">
    <property type="entry name" value="FAD-binding_MO"/>
</dbReference>
<keyword evidence="11" id="KW-1185">Reference proteome</keyword>
<dbReference type="PANTHER" id="PTHR43872">
    <property type="entry name" value="MONOOXYGENASE, PUTATIVE (AFU_ORTHOLOGUE AFUA_8G02570)-RELATED"/>
    <property type="match status" value="1"/>
</dbReference>
<dbReference type="InterPro" id="IPR002347">
    <property type="entry name" value="SDR_fam"/>
</dbReference>
<comment type="similarity">
    <text evidence="2">Belongs to the short-chain dehydrogenases/reductases (SDR) family.</text>
</comment>
<evidence type="ECO:0000256" key="3">
    <source>
        <dbReference type="ARBA" id="ARBA00010139"/>
    </source>
</evidence>
<dbReference type="InterPro" id="IPR036188">
    <property type="entry name" value="FAD/NAD-bd_sf"/>
</dbReference>
<evidence type="ECO:0000256" key="5">
    <source>
        <dbReference type="ARBA" id="ARBA00022827"/>
    </source>
</evidence>
<dbReference type="GO" id="GO:0050661">
    <property type="term" value="F:NADP binding"/>
    <property type="evidence" value="ECO:0007669"/>
    <property type="project" value="InterPro"/>
</dbReference>
<dbReference type="Pfam" id="PF00743">
    <property type="entry name" value="FMO-like"/>
    <property type="match status" value="1"/>
</dbReference>
<dbReference type="Gene3D" id="3.40.50.720">
    <property type="entry name" value="NAD(P)-binding Rossmann-like Domain"/>
    <property type="match status" value="1"/>
</dbReference>
<sequence length="797" mass="86839">MASDHVDVLIVGAGLSGIGAACHLRRDCPDKTWAVLEARDAIGGTWDLFRYPGVRSDSDMHTLGYAFRPWTDPRAIADGDAIRDYVRDTAREYDVERHIRFRHRVVRAEFDSATARWTVHAERGDTAEPVVLTCSFLFTCTGYYRYDAGYTPTLPGLDRYTGRLVHPQHWPADLDHTGRRVVVVGSGATAVTLVPALAERAAHVTMLQRSPGYVVALPSRDALADTLRRWLPARVGHRLVRGRNVLFSTVSYQLSRRAPGVARRLLRRAVRRQLPAGYPVDRHFAPRYDPWDQRLCVVPDGDLFTAIGAGRASVVTDRIDTLTETGIRLASGAELSADVVVTATGLNLLALGGLTLAVDGTDVDLATTVAYKGMMLSGVPNFALTIGYTNASWTLKADLVAGYVCRLLRHLDRTGQRVVTPLPPPDGDRVPLIDLRSGYVLRSVDQLPRQGARTPWRLHQNYPRDLLLMRHGRLDDEGVRFSGPVTPTAPAARRPMRTFDFTGGTAVVTGAASGIGEALAHGLARRGSDLVLLDRDAQRLATVLTALRTRYPDQQVTGHVVDLADATRTAEVAEQIRDRHPRIRLLVNNAGVALGGRFDQISLDEFGWVMDVNFRSVVQLTHVLLPALKAEPGAHLVCVSSLFGLIAPAGQTAYAASKFAVRGFTEALRHELRADGVGVTSVHPGGIRTSIARNARMGSGVPAEDFAADLRRFEGLLTIDPARAAEIILTGVRRRRPRVLIGWSAKLPDLLGRVAPVSYGRFLDVGQRLLTHALARRAAARSAPTRAPAPDPATPPG</sequence>
<evidence type="ECO:0000259" key="9">
    <source>
        <dbReference type="SMART" id="SM00822"/>
    </source>
</evidence>
<keyword evidence="6" id="KW-0521">NADP</keyword>
<dbReference type="PRINTS" id="PR00081">
    <property type="entry name" value="GDHRDH"/>
</dbReference>
<dbReference type="Pfam" id="PF13450">
    <property type="entry name" value="NAD_binding_8"/>
    <property type="match status" value="1"/>
</dbReference>
<comment type="similarity">
    <text evidence="3">Belongs to the FAD-binding monooxygenase family.</text>
</comment>
<reference evidence="10 11" key="1">
    <citation type="submission" date="2016-06" db="EMBL/GenBank/DDBJ databases">
        <authorList>
            <person name="Kjaerup R.B."/>
            <person name="Dalgaard T.S."/>
            <person name="Juul-Madsen H.R."/>
        </authorList>
    </citation>
    <scope>NUCLEOTIDE SEQUENCE [LARGE SCALE GENOMIC DNA]</scope>
    <source>
        <strain evidence="10 11">DSM 45577</strain>
    </source>
</reference>
<dbReference type="FunFam" id="3.50.50.60:FF:000228">
    <property type="entry name" value="FAD-containing monooxygenase EthA"/>
    <property type="match status" value="1"/>
</dbReference>
<comment type="cofactor">
    <cofactor evidence="1">
        <name>FAD</name>
        <dbReference type="ChEBI" id="CHEBI:57692"/>
    </cofactor>
</comment>
<dbReference type="AlphaFoldDB" id="A0A1C6UTG0"/>
<organism evidence="10 11">
    <name type="scientific">Micromonospora yangpuensis</name>
    <dbReference type="NCBI Taxonomy" id="683228"/>
    <lineage>
        <taxon>Bacteria</taxon>
        <taxon>Bacillati</taxon>
        <taxon>Actinomycetota</taxon>
        <taxon>Actinomycetes</taxon>
        <taxon>Micromonosporales</taxon>
        <taxon>Micromonosporaceae</taxon>
        <taxon>Micromonospora</taxon>
    </lineage>
</organism>
<dbReference type="InterPro" id="IPR020904">
    <property type="entry name" value="Sc_DH/Rdtase_CS"/>
</dbReference>
<gene>
    <name evidence="10" type="ORF">GA0070617_3478</name>
</gene>
<evidence type="ECO:0000313" key="10">
    <source>
        <dbReference type="EMBL" id="SCL57271.1"/>
    </source>
</evidence>
<dbReference type="InterPro" id="IPR057326">
    <property type="entry name" value="KR_dom"/>
</dbReference>
<keyword evidence="4" id="KW-0285">Flavoprotein</keyword>
<dbReference type="STRING" id="683228.GA0070617_3478"/>
<dbReference type="PRINTS" id="PR00080">
    <property type="entry name" value="SDRFAMILY"/>
</dbReference>
<dbReference type="GO" id="GO:0050660">
    <property type="term" value="F:flavin adenine dinucleotide binding"/>
    <property type="evidence" value="ECO:0007669"/>
    <property type="project" value="InterPro"/>
</dbReference>
<dbReference type="GO" id="GO:0004499">
    <property type="term" value="F:N,N-dimethylaniline monooxygenase activity"/>
    <property type="evidence" value="ECO:0007669"/>
    <property type="project" value="InterPro"/>
</dbReference>
<proteinExistence type="inferred from homology"/>
<evidence type="ECO:0000256" key="6">
    <source>
        <dbReference type="ARBA" id="ARBA00022857"/>
    </source>
</evidence>
<dbReference type="InterPro" id="IPR036291">
    <property type="entry name" value="NAD(P)-bd_dom_sf"/>
</dbReference>
<name>A0A1C6UTG0_9ACTN</name>
<dbReference type="SUPFAM" id="SSF51905">
    <property type="entry name" value="FAD/NAD(P)-binding domain"/>
    <property type="match status" value="1"/>
</dbReference>
<dbReference type="Proteomes" id="UP000198937">
    <property type="component" value="Unassembled WGS sequence"/>
</dbReference>
<dbReference type="Gene3D" id="3.50.50.60">
    <property type="entry name" value="FAD/NAD(P)-binding domain"/>
    <property type="match status" value="3"/>
</dbReference>
<keyword evidence="8" id="KW-0503">Monooxygenase</keyword>
<evidence type="ECO:0000256" key="4">
    <source>
        <dbReference type="ARBA" id="ARBA00022630"/>
    </source>
</evidence>
<dbReference type="Pfam" id="PF00106">
    <property type="entry name" value="adh_short"/>
    <property type="match status" value="1"/>
</dbReference>
<keyword evidence="7" id="KW-0560">Oxidoreductase</keyword>
<keyword evidence="5" id="KW-0274">FAD</keyword>
<dbReference type="SUPFAM" id="SSF51735">
    <property type="entry name" value="NAD(P)-binding Rossmann-fold domains"/>
    <property type="match status" value="1"/>
</dbReference>
<evidence type="ECO:0000256" key="7">
    <source>
        <dbReference type="ARBA" id="ARBA00023002"/>
    </source>
</evidence>
<evidence type="ECO:0000256" key="8">
    <source>
        <dbReference type="ARBA" id="ARBA00023033"/>
    </source>
</evidence>
<dbReference type="OrthoDB" id="5168853at2"/>
<feature type="domain" description="Ketoreductase" evidence="9">
    <location>
        <begin position="504"/>
        <end position="690"/>
    </location>
</feature>
<evidence type="ECO:0000313" key="11">
    <source>
        <dbReference type="Proteomes" id="UP000198937"/>
    </source>
</evidence>
<dbReference type="InterPro" id="IPR020946">
    <property type="entry name" value="Flavin_mOase-like"/>
</dbReference>
<evidence type="ECO:0000256" key="1">
    <source>
        <dbReference type="ARBA" id="ARBA00001974"/>
    </source>
</evidence>